<protein>
    <submittedName>
        <fullName evidence="2">Membrane protein</fullName>
    </submittedName>
</protein>
<accession>M5SLW2</accession>
<reference evidence="2 3" key="1">
    <citation type="journal article" date="2013" name="Mar. Genomics">
        <title>Expression of sulfatases in Rhodopirellula baltica and the diversity of sulfatases in the genus Rhodopirellula.</title>
        <authorList>
            <person name="Wegner C.E."/>
            <person name="Richter-Heitmann T."/>
            <person name="Klindworth A."/>
            <person name="Klockow C."/>
            <person name="Richter M."/>
            <person name="Achstetter T."/>
            <person name="Glockner F.O."/>
            <person name="Harder J."/>
        </authorList>
    </citation>
    <scope>NUCLEOTIDE SEQUENCE [LARGE SCALE GENOMIC DNA]</scope>
    <source>
        <strain evidence="2 3">SH398</strain>
    </source>
</reference>
<dbReference type="PATRIC" id="fig|1263868.3.peg.2413"/>
<evidence type="ECO:0000313" key="2">
    <source>
        <dbReference type="EMBL" id="EMI27219.1"/>
    </source>
</evidence>
<organism evidence="2 3">
    <name type="scientific">Rhodopirellula europaea SH398</name>
    <dbReference type="NCBI Taxonomy" id="1263868"/>
    <lineage>
        <taxon>Bacteria</taxon>
        <taxon>Pseudomonadati</taxon>
        <taxon>Planctomycetota</taxon>
        <taxon>Planctomycetia</taxon>
        <taxon>Pirellulales</taxon>
        <taxon>Pirellulaceae</taxon>
        <taxon>Rhodopirellula</taxon>
    </lineage>
</organism>
<comment type="caution">
    <text evidence="2">The sequence shown here is derived from an EMBL/GenBank/DDBJ whole genome shotgun (WGS) entry which is preliminary data.</text>
</comment>
<proteinExistence type="predicted"/>
<dbReference type="AlphaFoldDB" id="M5SLW2"/>
<keyword evidence="1" id="KW-0472">Membrane</keyword>
<keyword evidence="1" id="KW-0812">Transmembrane</keyword>
<name>M5SLW2_9BACT</name>
<feature type="transmembrane region" description="Helical" evidence="1">
    <location>
        <begin position="68"/>
        <end position="89"/>
    </location>
</feature>
<keyword evidence="1" id="KW-1133">Transmembrane helix</keyword>
<dbReference type="RefSeq" id="WP_008666143.1">
    <property type="nucleotide sequence ID" value="NZ_ANOF01000071.1"/>
</dbReference>
<sequence length="106" mass="11696">MAALLAITIAAGFSAYRSRFPLLLLYLAAASFFFLSFLGEQWMLGIYEDRTDFPDGSVRFTINQTSAAISLMLQTLGWLLAIAGAFMQIRHTAKTTKKPDTGSTKH</sequence>
<dbReference type="STRING" id="1263868.RESH_02226"/>
<gene>
    <name evidence="2" type="ORF">RESH_02226</name>
</gene>
<feature type="transmembrane region" description="Helical" evidence="1">
    <location>
        <begin position="27"/>
        <end position="47"/>
    </location>
</feature>
<dbReference type="Proteomes" id="UP000011996">
    <property type="component" value="Unassembled WGS sequence"/>
</dbReference>
<dbReference type="EMBL" id="ANOF01000071">
    <property type="protein sequence ID" value="EMI27219.1"/>
    <property type="molecule type" value="Genomic_DNA"/>
</dbReference>
<evidence type="ECO:0000256" key="1">
    <source>
        <dbReference type="SAM" id="Phobius"/>
    </source>
</evidence>
<evidence type="ECO:0000313" key="3">
    <source>
        <dbReference type="Proteomes" id="UP000011996"/>
    </source>
</evidence>